<gene>
    <name evidence="11" type="ORF">MNBD_GAMMA04-1115</name>
</gene>
<keyword evidence="4" id="KW-0378">Hydrolase</keyword>
<dbReference type="PROSITE" id="PS51273">
    <property type="entry name" value="GATASE_TYPE_1"/>
    <property type="match status" value="1"/>
</dbReference>
<keyword evidence="2" id="KW-0963">Cytoplasm</keyword>
<feature type="domain" description="Glutamine amidotransferase" evidence="10">
    <location>
        <begin position="8"/>
        <end position="208"/>
    </location>
</feature>
<dbReference type="PANTHER" id="PTHR42701:SF2">
    <property type="entry name" value="IMIDAZOLE GLYCEROL PHOSPHATE SYNTHASE SUBUNIT HISH 1"/>
    <property type="match status" value="1"/>
</dbReference>
<dbReference type="UniPathway" id="UPA00031">
    <property type="reaction ID" value="UER00010"/>
</dbReference>
<proteinExistence type="inferred from homology"/>
<dbReference type="GO" id="GO:0004359">
    <property type="term" value="F:glutaminase activity"/>
    <property type="evidence" value="ECO:0007669"/>
    <property type="project" value="UniProtKB-EC"/>
</dbReference>
<evidence type="ECO:0000256" key="4">
    <source>
        <dbReference type="ARBA" id="ARBA00022801"/>
    </source>
</evidence>
<keyword evidence="3" id="KW-0028">Amino-acid biosynthesis</keyword>
<keyword evidence="11" id="KW-0808">Transferase</keyword>
<organism evidence="11">
    <name type="scientific">hydrothermal vent metagenome</name>
    <dbReference type="NCBI Taxonomy" id="652676"/>
    <lineage>
        <taxon>unclassified sequences</taxon>
        <taxon>metagenomes</taxon>
        <taxon>ecological metagenomes</taxon>
    </lineage>
</organism>
<keyword evidence="11" id="KW-0328">Glycosyltransferase</keyword>
<keyword evidence="5" id="KW-0315">Glutamine amidotransferase</keyword>
<comment type="catalytic activity">
    <reaction evidence="9">
        <text>L-glutamine + H2O = L-glutamate + NH4(+)</text>
        <dbReference type="Rhea" id="RHEA:15889"/>
        <dbReference type="ChEBI" id="CHEBI:15377"/>
        <dbReference type="ChEBI" id="CHEBI:28938"/>
        <dbReference type="ChEBI" id="CHEBI:29985"/>
        <dbReference type="ChEBI" id="CHEBI:58359"/>
        <dbReference type="EC" id="3.5.1.2"/>
    </reaction>
</comment>
<dbReference type="HAMAP" id="MF_00278">
    <property type="entry name" value="HisH"/>
    <property type="match status" value="1"/>
</dbReference>
<dbReference type="InterPro" id="IPR029062">
    <property type="entry name" value="Class_I_gatase-like"/>
</dbReference>
<dbReference type="PIRSF" id="PIRSF000495">
    <property type="entry name" value="Amidotransf_hisH"/>
    <property type="match status" value="1"/>
</dbReference>
<evidence type="ECO:0000256" key="3">
    <source>
        <dbReference type="ARBA" id="ARBA00022605"/>
    </source>
</evidence>
<evidence type="ECO:0000256" key="8">
    <source>
        <dbReference type="ARBA" id="ARBA00047838"/>
    </source>
</evidence>
<comment type="catalytic activity">
    <reaction evidence="8">
        <text>5-[(5-phospho-1-deoxy-D-ribulos-1-ylimino)methylamino]-1-(5-phospho-beta-D-ribosyl)imidazole-4-carboxamide + L-glutamine = D-erythro-1-(imidazol-4-yl)glycerol 3-phosphate + 5-amino-1-(5-phospho-beta-D-ribosyl)imidazole-4-carboxamide + L-glutamate + H(+)</text>
        <dbReference type="Rhea" id="RHEA:24793"/>
        <dbReference type="ChEBI" id="CHEBI:15378"/>
        <dbReference type="ChEBI" id="CHEBI:29985"/>
        <dbReference type="ChEBI" id="CHEBI:58278"/>
        <dbReference type="ChEBI" id="CHEBI:58359"/>
        <dbReference type="ChEBI" id="CHEBI:58475"/>
        <dbReference type="ChEBI" id="CHEBI:58525"/>
        <dbReference type="EC" id="4.3.2.10"/>
    </reaction>
</comment>
<dbReference type="GO" id="GO:0000105">
    <property type="term" value="P:L-histidine biosynthetic process"/>
    <property type="evidence" value="ECO:0007669"/>
    <property type="project" value="UniProtKB-UniPathway"/>
</dbReference>
<dbReference type="GO" id="GO:0000107">
    <property type="term" value="F:imidazoleglycerol-phosphate synthase activity"/>
    <property type="evidence" value="ECO:0007669"/>
    <property type="project" value="TreeGrafter"/>
</dbReference>
<keyword evidence="6" id="KW-0368">Histidine biosynthesis</keyword>
<dbReference type="SUPFAM" id="SSF52317">
    <property type="entry name" value="Class I glutamine amidotransferase-like"/>
    <property type="match status" value="1"/>
</dbReference>
<dbReference type="Gene3D" id="3.40.50.880">
    <property type="match status" value="1"/>
</dbReference>
<protein>
    <submittedName>
        <fullName evidence="11">Imidazole glycerol phosphate synthase amidotransferase subunit</fullName>
        <ecNumber evidence="11">2.4.2.-</ecNumber>
    </submittedName>
</protein>
<evidence type="ECO:0000313" key="11">
    <source>
        <dbReference type="EMBL" id="VAW49857.1"/>
    </source>
</evidence>
<dbReference type="EC" id="2.4.2.-" evidence="11"/>
<dbReference type="Pfam" id="PF00117">
    <property type="entry name" value="GATase"/>
    <property type="match status" value="1"/>
</dbReference>
<evidence type="ECO:0000256" key="2">
    <source>
        <dbReference type="ARBA" id="ARBA00022490"/>
    </source>
</evidence>
<evidence type="ECO:0000256" key="7">
    <source>
        <dbReference type="ARBA" id="ARBA00023239"/>
    </source>
</evidence>
<dbReference type="AlphaFoldDB" id="A0A3B0WGV2"/>
<dbReference type="EMBL" id="UOFB01000404">
    <property type="protein sequence ID" value="VAW49857.1"/>
    <property type="molecule type" value="Genomic_DNA"/>
</dbReference>
<dbReference type="GO" id="GO:0016829">
    <property type="term" value="F:lyase activity"/>
    <property type="evidence" value="ECO:0007669"/>
    <property type="project" value="UniProtKB-KW"/>
</dbReference>
<accession>A0A3B0WGV2</accession>
<evidence type="ECO:0000256" key="9">
    <source>
        <dbReference type="ARBA" id="ARBA00049534"/>
    </source>
</evidence>
<evidence type="ECO:0000256" key="5">
    <source>
        <dbReference type="ARBA" id="ARBA00022962"/>
    </source>
</evidence>
<reference evidence="11" key="1">
    <citation type="submission" date="2018-06" db="EMBL/GenBank/DDBJ databases">
        <authorList>
            <person name="Zhirakovskaya E."/>
        </authorList>
    </citation>
    <scope>NUCLEOTIDE SEQUENCE</scope>
</reference>
<evidence type="ECO:0000256" key="1">
    <source>
        <dbReference type="ARBA" id="ARBA00005091"/>
    </source>
</evidence>
<dbReference type="CDD" id="cd01748">
    <property type="entry name" value="GATase1_IGP_Synthase"/>
    <property type="match status" value="1"/>
</dbReference>
<dbReference type="InterPro" id="IPR010139">
    <property type="entry name" value="Imidazole-glycPsynth_HisH"/>
</dbReference>
<dbReference type="InterPro" id="IPR017926">
    <property type="entry name" value="GATASE"/>
</dbReference>
<sequence length="213" mass="23831">MDQKLVAVIDYGMGNLRSVAKAAEHVAPHNTRIIVTHDPKVIESADAIIFPGQGAAKACMNALQETGMIHPIQHAVKEKPFLGICMGLQVLMSHSDENSGTPCLEIIPGNVKHFELEKEYPELKVPHMGWNQIKQTQEHALWHNIPQNSRFYFVHSYYVQPEKDTLIAGTTTHGISFPSALSHKNLFAIQAHPEKSAEHGLQLFQNFLQWNGQ</sequence>
<keyword evidence="7" id="KW-0456">Lyase</keyword>
<name>A0A3B0WGV2_9ZZZZ</name>
<evidence type="ECO:0000259" key="10">
    <source>
        <dbReference type="Pfam" id="PF00117"/>
    </source>
</evidence>
<evidence type="ECO:0000256" key="6">
    <source>
        <dbReference type="ARBA" id="ARBA00023102"/>
    </source>
</evidence>
<dbReference type="NCBIfam" id="TIGR01855">
    <property type="entry name" value="IMP_synth_hisH"/>
    <property type="match status" value="1"/>
</dbReference>
<dbReference type="PANTHER" id="PTHR42701">
    <property type="entry name" value="IMIDAZOLE GLYCEROL PHOSPHATE SYNTHASE SUBUNIT HISH"/>
    <property type="match status" value="1"/>
</dbReference>
<comment type="pathway">
    <text evidence="1">Amino-acid biosynthesis; L-histidine biosynthesis; L-histidine from 5-phospho-alpha-D-ribose 1-diphosphate: step 5/9.</text>
</comment>